<dbReference type="HOGENOM" id="CLU_3295752_0_0_10"/>
<evidence type="ECO:0000313" key="1">
    <source>
        <dbReference type="EMBL" id="AFD55561.1"/>
    </source>
</evidence>
<protein>
    <submittedName>
        <fullName evidence="1">Uncharacterized protein</fullName>
    </submittedName>
</protein>
<reference evidence="1 2" key="1">
    <citation type="journal article" date="2012" name="J. Bacteriol.">
        <title>Complete genome sequence of Riemerella anatipestifer reference strain.</title>
        <authorList>
            <person name="Wang X."/>
            <person name="Zhu D."/>
            <person name="Wang M."/>
            <person name="Cheng A."/>
            <person name="Jia R."/>
            <person name="Zhou Y."/>
            <person name="Chen Z."/>
            <person name="Luo Q."/>
            <person name="Liu F."/>
            <person name="Wang Y."/>
            <person name="Chen X.Y."/>
        </authorList>
    </citation>
    <scope>NUCLEOTIDE SEQUENCE [LARGE SCALE GENOMIC DNA]</scope>
    <source>
        <strain evidence="2">DSM 15868</strain>
    </source>
</reference>
<proteinExistence type="predicted"/>
<dbReference type="KEGG" id="rai:RA0C_0586"/>
<dbReference type="PATRIC" id="fig|693978.17.peg.600"/>
<organism evidence="1 2">
    <name type="scientific">Riemerella anatipestifer (strain ATCC 11845 / DSM 15868 / JCM 9532 / NCTC 11014)</name>
    <dbReference type="NCBI Taxonomy" id="693978"/>
    <lineage>
        <taxon>Bacteria</taxon>
        <taxon>Pseudomonadati</taxon>
        <taxon>Bacteroidota</taxon>
        <taxon>Flavobacteriia</taxon>
        <taxon>Flavobacteriales</taxon>
        <taxon>Weeksellaceae</taxon>
        <taxon>Riemerella</taxon>
    </lineage>
</organism>
<gene>
    <name evidence="1" type="ORF">RA0C_0586</name>
</gene>
<name>H8MDT3_RIEAD</name>
<sequence>MIRKAQREDIPLIQSLAKQSWNSHYLARADRLYVGYDVLR</sequence>
<dbReference type="EMBL" id="CP003388">
    <property type="protein sequence ID" value="AFD55561.1"/>
    <property type="molecule type" value="Genomic_DNA"/>
</dbReference>
<dbReference type="AlphaFoldDB" id="H8MDT3"/>
<accession>H8MDT3</accession>
<evidence type="ECO:0000313" key="2">
    <source>
        <dbReference type="Proteomes" id="UP000010093"/>
    </source>
</evidence>
<dbReference type="Proteomes" id="UP000010093">
    <property type="component" value="Chromosome"/>
</dbReference>